<dbReference type="InterPro" id="IPR008922">
    <property type="entry name" value="Di-copper_centre_dom_sf"/>
</dbReference>
<dbReference type="GO" id="GO:0046872">
    <property type="term" value="F:metal ion binding"/>
    <property type="evidence" value="ECO:0007669"/>
    <property type="project" value="UniProtKB-KW"/>
</dbReference>
<dbReference type="InterPro" id="IPR050316">
    <property type="entry name" value="Tyrosinase/Hemocyanin"/>
</dbReference>
<gene>
    <name evidence="5" type="ORF">DEA37_0001819</name>
</gene>
<keyword evidence="6" id="KW-1185">Reference proteome</keyword>
<sequence>MFLQRASVAILIFMLHRFLHVSALIPEVCVHNVTRLNAVCCPLDPYNHQVCGGPERGFCHRIATPIEFIPHVFLMDDRLAWPLRFFSYLCQCKGNFFGIACESCWFGWKGQHCDQKNLKIRRDIRSLPEDELNLFKDVYKRSSKWPSGFVILDESTNLRSDPLNKPRFIHASVQYFVAFIHRYGARPTLYKNKRDCQMYGILNFNHDGVVFPTWHRYFQLLWEQMFAKIAYEVHHVHDYMTPYWDFVGLKNCDICTDKYVGGKGYEDEDGLHLSKHSPFSKLLDFCLEPEGDNICFGCQAAKRLPTITRKFRTNDFPNQKDVEYLLSLKHYFTPGERERESCDSFHMALEGYCGRPEANATFKWMHNKIHLMIDGSMCCTATATNDPIFLLMHNFVDKLFNIWLRIYRPEKSVYPNRDVRPGHSRDSFMIGLLPLARNGDMFVDSVELGYDYDDMIIGKYAQNNLPPIVLKYH</sequence>
<evidence type="ECO:0000313" key="5">
    <source>
        <dbReference type="EMBL" id="KAA3673585.1"/>
    </source>
</evidence>
<dbReference type="SUPFAM" id="SSF48056">
    <property type="entry name" value="Di-copper centre-containing domain"/>
    <property type="match status" value="1"/>
</dbReference>
<dbReference type="PRINTS" id="PR00092">
    <property type="entry name" value="TYROSINASE"/>
</dbReference>
<dbReference type="GO" id="GO:0016491">
    <property type="term" value="F:oxidoreductase activity"/>
    <property type="evidence" value="ECO:0007669"/>
    <property type="project" value="InterPro"/>
</dbReference>
<dbReference type="PANTHER" id="PTHR11474">
    <property type="entry name" value="TYROSINASE FAMILY MEMBER"/>
    <property type="match status" value="1"/>
</dbReference>
<dbReference type="PANTHER" id="PTHR11474:SF126">
    <property type="entry name" value="TYROSINASE-LIKE PROTEIN TYR-1-RELATED"/>
    <property type="match status" value="1"/>
</dbReference>
<proteinExistence type="predicted"/>
<dbReference type="EMBL" id="QNGE01003810">
    <property type="protein sequence ID" value="KAA3673585.1"/>
    <property type="molecule type" value="Genomic_DNA"/>
</dbReference>
<evidence type="ECO:0000256" key="2">
    <source>
        <dbReference type="ARBA" id="ARBA00023008"/>
    </source>
</evidence>
<protein>
    <submittedName>
        <fullName evidence="5">Tyrosinase</fullName>
    </submittedName>
</protein>
<evidence type="ECO:0000256" key="1">
    <source>
        <dbReference type="ARBA" id="ARBA00022723"/>
    </source>
</evidence>
<dbReference type="Gene3D" id="1.10.1280.10">
    <property type="entry name" value="Di-copper center containing domain from catechol oxidase"/>
    <property type="match status" value="1"/>
</dbReference>
<comment type="caution">
    <text evidence="5">The sequence shown here is derived from an EMBL/GenBank/DDBJ whole genome shotgun (WGS) entry which is preliminary data.</text>
</comment>
<feature type="domain" description="Tyrosinase copper-binding" evidence="4">
    <location>
        <begin position="386"/>
        <end position="397"/>
    </location>
</feature>
<keyword evidence="2" id="KW-0186">Copper</keyword>
<evidence type="ECO:0000256" key="3">
    <source>
        <dbReference type="SAM" id="SignalP"/>
    </source>
</evidence>
<keyword evidence="3" id="KW-0732">Signal</keyword>
<organism evidence="5 6">
    <name type="scientific">Paragonimus westermani</name>
    <dbReference type="NCBI Taxonomy" id="34504"/>
    <lineage>
        <taxon>Eukaryota</taxon>
        <taxon>Metazoa</taxon>
        <taxon>Spiralia</taxon>
        <taxon>Lophotrochozoa</taxon>
        <taxon>Platyhelminthes</taxon>
        <taxon>Trematoda</taxon>
        <taxon>Digenea</taxon>
        <taxon>Plagiorchiida</taxon>
        <taxon>Troglotremata</taxon>
        <taxon>Troglotrematidae</taxon>
        <taxon>Paragonimus</taxon>
    </lineage>
</organism>
<evidence type="ECO:0000313" key="6">
    <source>
        <dbReference type="Proteomes" id="UP000324629"/>
    </source>
</evidence>
<dbReference type="InterPro" id="IPR002227">
    <property type="entry name" value="Tyrosinase_Cu-bd"/>
</dbReference>
<accession>A0A5J4NDK4</accession>
<dbReference type="Pfam" id="PF00264">
    <property type="entry name" value="Tyrosinase"/>
    <property type="match status" value="1"/>
</dbReference>
<dbReference type="PROSITE" id="PS00498">
    <property type="entry name" value="TYROSINASE_2"/>
    <property type="match status" value="1"/>
</dbReference>
<feature type="chain" id="PRO_5023932056" evidence="3">
    <location>
        <begin position="24"/>
        <end position="473"/>
    </location>
</feature>
<name>A0A5J4NDK4_9TREM</name>
<feature type="signal peptide" evidence="3">
    <location>
        <begin position="1"/>
        <end position="23"/>
    </location>
</feature>
<dbReference type="AlphaFoldDB" id="A0A5J4NDK4"/>
<keyword evidence="1" id="KW-0479">Metal-binding</keyword>
<reference evidence="5 6" key="1">
    <citation type="journal article" date="2019" name="Gigascience">
        <title>Whole-genome sequence of the oriental lung fluke Paragonimus westermani.</title>
        <authorList>
            <person name="Oey H."/>
            <person name="Zakrzewski M."/>
            <person name="Narain K."/>
            <person name="Devi K.R."/>
            <person name="Agatsuma T."/>
            <person name="Nawaratna S."/>
            <person name="Gobert G.N."/>
            <person name="Jones M.K."/>
            <person name="Ragan M.A."/>
            <person name="McManus D.P."/>
            <person name="Krause L."/>
        </authorList>
    </citation>
    <scope>NUCLEOTIDE SEQUENCE [LARGE SCALE GENOMIC DNA]</scope>
    <source>
        <strain evidence="5 6">IND2009</strain>
    </source>
</reference>
<dbReference type="Proteomes" id="UP000324629">
    <property type="component" value="Unassembled WGS sequence"/>
</dbReference>
<evidence type="ECO:0000259" key="4">
    <source>
        <dbReference type="PROSITE" id="PS00498"/>
    </source>
</evidence>